<sequence length="532" mass="58152">MAAYSRASSHFPTSFVESQNSLLESNAHGGGSNGGLRLHGESRSSDVGYGNPGSFEYGIVLHGESQKNVTASTTAFLTDSGGEVHRQFERGILDIFIHHAIGIHNICIYENQDVYAKFSLSHNPDEALCTRVVKRGGKNPVFNQSLQIAIEHPDSVLRFEIWMSSQARNYLEDQLLGFVQVPLSSLVGKGKHTQEFALSSTELFHSHAGTMKLTFMYHEHKRSSMGSQILNGRMSSSDGLGAYLQPEGTDDGSMASGISALSSNSCQNGKLSVSDYGNVEFQDMQAIAEDQQLVCNYLSAAANKVECKDVAATVENGMITGPPFLQMGSLNVDLYCDRAGEEQCRGTSSMTDDCQLFSYSRTPISNAENNLTIISDISEMKTSARSEMEVNSSPSSANYPTSSSSQTASGASSCQDFFTRFSAPSTSSMQMESSTRDIGRIVKEIDVLRGNVRLPLVNMSTESEPKVVQQEIVDMYMKSMQQFTEALAKMQLPMDMDIKEATPTKNSSSERDSDETGKKNSQRVFYGSRAFF</sequence>
<evidence type="ECO:0000313" key="2">
    <source>
        <dbReference type="Proteomes" id="UP001162992"/>
    </source>
</evidence>
<name>A0ACC2C0F0_DIPCM</name>
<reference evidence="2" key="1">
    <citation type="journal article" date="2024" name="Proc. Natl. Acad. Sci. U.S.A.">
        <title>Extraordinary preservation of gene collinearity over three hundred million years revealed in homosporous lycophytes.</title>
        <authorList>
            <person name="Li C."/>
            <person name="Wickell D."/>
            <person name="Kuo L.Y."/>
            <person name="Chen X."/>
            <person name="Nie B."/>
            <person name="Liao X."/>
            <person name="Peng D."/>
            <person name="Ji J."/>
            <person name="Jenkins J."/>
            <person name="Williams M."/>
            <person name="Shu S."/>
            <person name="Plott C."/>
            <person name="Barry K."/>
            <person name="Rajasekar S."/>
            <person name="Grimwood J."/>
            <person name="Han X."/>
            <person name="Sun S."/>
            <person name="Hou Z."/>
            <person name="He W."/>
            <person name="Dai G."/>
            <person name="Sun C."/>
            <person name="Schmutz J."/>
            <person name="Leebens-Mack J.H."/>
            <person name="Li F.W."/>
            <person name="Wang L."/>
        </authorList>
    </citation>
    <scope>NUCLEOTIDE SEQUENCE [LARGE SCALE GENOMIC DNA]</scope>
    <source>
        <strain evidence="2">cv. PW_Plant_1</strain>
    </source>
</reference>
<keyword evidence="2" id="KW-1185">Reference proteome</keyword>
<gene>
    <name evidence="1" type="ORF">O6H91_12G036000</name>
</gene>
<dbReference type="EMBL" id="CM055103">
    <property type="protein sequence ID" value="KAJ7535485.1"/>
    <property type="molecule type" value="Genomic_DNA"/>
</dbReference>
<organism evidence="1 2">
    <name type="scientific">Diphasiastrum complanatum</name>
    <name type="common">Issler's clubmoss</name>
    <name type="synonym">Lycopodium complanatum</name>
    <dbReference type="NCBI Taxonomy" id="34168"/>
    <lineage>
        <taxon>Eukaryota</taxon>
        <taxon>Viridiplantae</taxon>
        <taxon>Streptophyta</taxon>
        <taxon>Embryophyta</taxon>
        <taxon>Tracheophyta</taxon>
        <taxon>Lycopodiopsida</taxon>
        <taxon>Lycopodiales</taxon>
        <taxon>Lycopodiaceae</taxon>
        <taxon>Lycopodioideae</taxon>
        <taxon>Diphasiastrum</taxon>
    </lineage>
</organism>
<proteinExistence type="predicted"/>
<dbReference type="Proteomes" id="UP001162992">
    <property type="component" value="Chromosome 12"/>
</dbReference>
<accession>A0ACC2C0F0</accession>
<comment type="caution">
    <text evidence="1">The sequence shown here is derived from an EMBL/GenBank/DDBJ whole genome shotgun (WGS) entry which is preliminary data.</text>
</comment>
<protein>
    <submittedName>
        <fullName evidence="1">Uncharacterized protein</fullName>
    </submittedName>
</protein>
<evidence type="ECO:0000313" key="1">
    <source>
        <dbReference type="EMBL" id="KAJ7535485.1"/>
    </source>
</evidence>